<evidence type="ECO:0000313" key="4">
    <source>
        <dbReference type="Proteomes" id="UP000738349"/>
    </source>
</evidence>
<keyword evidence="2" id="KW-1133">Transmembrane helix</keyword>
<dbReference type="EMBL" id="JAGMUV010000004">
    <property type="protein sequence ID" value="KAH7161020.1"/>
    <property type="molecule type" value="Genomic_DNA"/>
</dbReference>
<evidence type="ECO:0000256" key="2">
    <source>
        <dbReference type="SAM" id="Phobius"/>
    </source>
</evidence>
<feature type="coiled-coil region" evidence="1">
    <location>
        <begin position="441"/>
        <end position="468"/>
    </location>
</feature>
<dbReference type="Gene3D" id="1.20.58.340">
    <property type="entry name" value="Magnesium transport protein CorA, transmembrane region"/>
    <property type="match status" value="1"/>
</dbReference>
<dbReference type="AlphaFoldDB" id="A0A9P9JJB9"/>
<feature type="transmembrane region" description="Helical" evidence="2">
    <location>
        <begin position="416"/>
        <end position="436"/>
    </location>
</feature>
<evidence type="ECO:0000256" key="1">
    <source>
        <dbReference type="SAM" id="Coils"/>
    </source>
</evidence>
<accession>A0A9P9JJB9</accession>
<sequence length="517" mass="59011">MNMDDYAFKDAIAHSITISEEMTYLQMFSYTDPSLNLIDQRSLIPDEFDNFLHRRGIFAPTILPDDVSLVAGVRLIVQENANHKDTFAPGFISMKPDQYSAMVEALHLPQMAIEMSSVVGPLFWSTVDHDDNGNAYLQMIFRKSDVRKKGKTRGWEIILSHEFSTGITTGFCKGTPSSNISPSIKQLKACMSEIGHAILLPVIVFSYDSSSASDVKQRNARDWLRRIENVISMRNEISEVEGYFYDHYGSVDLDALNRDLVECQAQVLWKRPEAYISIIDSIQEAAGLFMQALPASKKSPAIEKFERRMTSRLEFYRKRWAGIDTYANTTMQRLEIQRSALYNFIAQKESRLNLQIASDQQRLAHTSKRESEAMKGISLLGTIFLPGAFTASIFSTTFFDFKDASNMASVVSPRFWLFWVVTIPFTLAIVGLFLLWEKRRMRLYQREDENLERALERMERDIMAAMRKRTMSKVSTWVSRNNRKAELAADEENDYGAFREPTVAVSSNALTVPPRSG</sequence>
<comment type="caution">
    <text evidence="3">The sequence shown here is derived from an EMBL/GenBank/DDBJ whole genome shotgun (WGS) entry which is preliminary data.</text>
</comment>
<keyword evidence="2" id="KW-0812">Transmembrane</keyword>
<dbReference type="OrthoDB" id="2830640at2759"/>
<keyword evidence="4" id="KW-1185">Reference proteome</keyword>
<evidence type="ECO:0000313" key="3">
    <source>
        <dbReference type="EMBL" id="KAH7161020.1"/>
    </source>
</evidence>
<feature type="transmembrane region" description="Helical" evidence="2">
    <location>
        <begin position="377"/>
        <end position="396"/>
    </location>
</feature>
<keyword evidence="2" id="KW-0472">Membrane</keyword>
<gene>
    <name evidence="3" type="ORF">EDB81DRAFT_783733</name>
</gene>
<proteinExistence type="predicted"/>
<reference evidence="3" key="1">
    <citation type="journal article" date="2021" name="Nat. Commun.">
        <title>Genetic determinants of endophytism in the Arabidopsis root mycobiome.</title>
        <authorList>
            <person name="Mesny F."/>
            <person name="Miyauchi S."/>
            <person name="Thiergart T."/>
            <person name="Pickel B."/>
            <person name="Atanasova L."/>
            <person name="Karlsson M."/>
            <person name="Huettel B."/>
            <person name="Barry K.W."/>
            <person name="Haridas S."/>
            <person name="Chen C."/>
            <person name="Bauer D."/>
            <person name="Andreopoulos W."/>
            <person name="Pangilinan J."/>
            <person name="LaButti K."/>
            <person name="Riley R."/>
            <person name="Lipzen A."/>
            <person name="Clum A."/>
            <person name="Drula E."/>
            <person name="Henrissat B."/>
            <person name="Kohler A."/>
            <person name="Grigoriev I.V."/>
            <person name="Martin F.M."/>
            <person name="Hacquard S."/>
        </authorList>
    </citation>
    <scope>NUCLEOTIDE SEQUENCE</scope>
    <source>
        <strain evidence="3">MPI-CAGE-AT-0147</strain>
    </source>
</reference>
<keyword evidence="1" id="KW-0175">Coiled coil</keyword>
<organism evidence="3 4">
    <name type="scientific">Dactylonectria macrodidyma</name>
    <dbReference type="NCBI Taxonomy" id="307937"/>
    <lineage>
        <taxon>Eukaryota</taxon>
        <taxon>Fungi</taxon>
        <taxon>Dikarya</taxon>
        <taxon>Ascomycota</taxon>
        <taxon>Pezizomycotina</taxon>
        <taxon>Sordariomycetes</taxon>
        <taxon>Hypocreomycetidae</taxon>
        <taxon>Hypocreales</taxon>
        <taxon>Nectriaceae</taxon>
        <taxon>Dactylonectria</taxon>
    </lineage>
</organism>
<protein>
    <submittedName>
        <fullName evidence="3">Uncharacterized protein</fullName>
    </submittedName>
</protein>
<name>A0A9P9JJB9_9HYPO</name>
<dbReference type="Proteomes" id="UP000738349">
    <property type="component" value="Unassembled WGS sequence"/>
</dbReference>